<dbReference type="PROSITE" id="PS50222">
    <property type="entry name" value="EF_HAND_2"/>
    <property type="match status" value="2"/>
</dbReference>
<dbReference type="AlphaFoldDB" id="A0AAV9F2R7"/>
<dbReference type="Pfam" id="PF13499">
    <property type="entry name" value="EF-hand_7"/>
    <property type="match status" value="1"/>
</dbReference>
<reference evidence="3" key="1">
    <citation type="journal article" date="2023" name="Nat. Commun.">
        <title>Diploid and tetraploid genomes of Acorus and the evolution of monocots.</title>
        <authorList>
            <person name="Ma L."/>
            <person name="Liu K.W."/>
            <person name="Li Z."/>
            <person name="Hsiao Y.Y."/>
            <person name="Qi Y."/>
            <person name="Fu T."/>
            <person name="Tang G.D."/>
            <person name="Zhang D."/>
            <person name="Sun W.H."/>
            <person name="Liu D.K."/>
            <person name="Li Y."/>
            <person name="Chen G.Z."/>
            <person name="Liu X.D."/>
            <person name="Liao X.Y."/>
            <person name="Jiang Y.T."/>
            <person name="Yu X."/>
            <person name="Hao Y."/>
            <person name="Huang J."/>
            <person name="Zhao X.W."/>
            <person name="Ke S."/>
            <person name="Chen Y.Y."/>
            <person name="Wu W.L."/>
            <person name="Hsu J.L."/>
            <person name="Lin Y.F."/>
            <person name="Huang M.D."/>
            <person name="Li C.Y."/>
            <person name="Huang L."/>
            <person name="Wang Z.W."/>
            <person name="Zhao X."/>
            <person name="Zhong W.Y."/>
            <person name="Peng D.H."/>
            <person name="Ahmad S."/>
            <person name="Lan S."/>
            <person name="Zhang J.S."/>
            <person name="Tsai W.C."/>
            <person name="Van de Peer Y."/>
            <person name="Liu Z.J."/>
        </authorList>
    </citation>
    <scope>NUCLEOTIDE SEQUENCE</scope>
    <source>
        <strain evidence="3">CP</strain>
    </source>
</reference>
<proteinExistence type="predicted"/>
<dbReference type="InterPro" id="IPR052591">
    <property type="entry name" value="CML21-like"/>
</dbReference>
<dbReference type="EMBL" id="JAUJYO010000004">
    <property type="protein sequence ID" value="KAK1318638.1"/>
    <property type="molecule type" value="Genomic_DNA"/>
</dbReference>
<dbReference type="GO" id="GO:0005509">
    <property type="term" value="F:calcium ion binding"/>
    <property type="evidence" value="ECO:0007669"/>
    <property type="project" value="InterPro"/>
</dbReference>
<name>A0AAV9F2R7_ACOCL</name>
<sequence>MKEPLDENSNGSIEIEELMKCLGNLEVDLKGNEIADLYHYLLDDYMDLDRLQESRMLSPQLEIAFDTIIDAFLFLDKNGDGKLNKKELILALNEASPWERSPSHIAMMRFKEMDWDKNGEISLKEFLFALTKWVGMDSDDEEIPIAG</sequence>
<gene>
    <name evidence="3" type="primary">CML22</name>
    <name evidence="3" type="ORF">QJS10_CPB04g01349</name>
</gene>
<comment type="caution">
    <text evidence="3">The sequence shown here is derived from an EMBL/GenBank/DDBJ whole genome shotgun (WGS) entry which is preliminary data.</text>
</comment>
<evidence type="ECO:0000313" key="3">
    <source>
        <dbReference type="EMBL" id="KAK1318638.1"/>
    </source>
</evidence>
<feature type="domain" description="EF-hand" evidence="2">
    <location>
        <begin position="101"/>
        <end position="136"/>
    </location>
</feature>
<dbReference type="InterPro" id="IPR002048">
    <property type="entry name" value="EF_hand_dom"/>
</dbReference>
<dbReference type="PROSITE" id="PS00018">
    <property type="entry name" value="EF_HAND_1"/>
    <property type="match status" value="2"/>
</dbReference>
<dbReference type="InterPro" id="IPR011992">
    <property type="entry name" value="EF-hand-dom_pair"/>
</dbReference>
<evidence type="ECO:0000256" key="1">
    <source>
        <dbReference type="ARBA" id="ARBA00022837"/>
    </source>
</evidence>
<dbReference type="CDD" id="cd00051">
    <property type="entry name" value="EFh"/>
    <property type="match status" value="1"/>
</dbReference>
<accession>A0AAV9F2R7</accession>
<evidence type="ECO:0000313" key="4">
    <source>
        <dbReference type="Proteomes" id="UP001180020"/>
    </source>
</evidence>
<feature type="domain" description="EF-hand" evidence="2">
    <location>
        <begin position="63"/>
        <end position="98"/>
    </location>
</feature>
<protein>
    <submittedName>
        <fullName evidence="3">Calcium-binding protein CML22</fullName>
    </submittedName>
</protein>
<evidence type="ECO:0000259" key="2">
    <source>
        <dbReference type="PROSITE" id="PS50222"/>
    </source>
</evidence>
<keyword evidence="4" id="KW-1185">Reference proteome</keyword>
<organism evidence="3 4">
    <name type="scientific">Acorus calamus</name>
    <name type="common">Sweet flag</name>
    <dbReference type="NCBI Taxonomy" id="4465"/>
    <lineage>
        <taxon>Eukaryota</taxon>
        <taxon>Viridiplantae</taxon>
        <taxon>Streptophyta</taxon>
        <taxon>Embryophyta</taxon>
        <taxon>Tracheophyta</taxon>
        <taxon>Spermatophyta</taxon>
        <taxon>Magnoliopsida</taxon>
        <taxon>Liliopsida</taxon>
        <taxon>Acoraceae</taxon>
        <taxon>Acorus</taxon>
    </lineage>
</organism>
<dbReference type="InterPro" id="IPR018247">
    <property type="entry name" value="EF_Hand_1_Ca_BS"/>
</dbReference>
<dbReference type="SMART" id="SM00054">
    <property type="entry name" value="EFh"/>
    <property type="match status" value="3"/>
</dbReference>
<keyword evidence="1" id="KW-0106">Calcium</keyword>
<reference evidence="3" key="2">
    <citation type="submission" date="2023-06" db="EMBL/GenBank/DDBJ databases">
        <authorList>
            <person name="Ma L."/>
            <person name="Liu K.-W."/>
            <person name="Li Z."/>
            <person name="Hsiao Y.-Y."/>
            <person name="Qi Y."/>
            <person name="Fu T."/>
            <person name="Tang G."/>
            <person name="Zhang D."/>
            <person name="Sun W.-H."/>
            <person name="Liu D.-K."/>
            <person name="Li Y."/>
            <person name="Chen G.-Z."/>
            <person name="Liu X.-D."/>
            <person name="Liao X.-Y."/>
            <person name="Jiang Y.-T."/>
            <person name="Yu X."/>
            <person name="Hao Y."/>
            <person name="Huang J."/>
            <person name="Zhao X.-W."/>
            <person name="Ke S."/>
            <person name="Chen Y.-Y."/>
            <person name="Wu W.-L."/>
            <person name="Hsu J.-L."/>
            <person name="Lin Y.-F."/>
            <person name="Huang M.-D."/>
            <person name="Li C.-Y."/>
            <person name="Huang L."/>
            <person name="Wang Z.-W."/>
            <person name="Zhao X."/>
            <person name="Zhong W.-Y."/>
            <person name="Peng D.-H."/>
            <person name="Ahmad S."/>
            <person name="Lan S."/>
            <person name="Zhang J.-S."/>
            <person name="Tsai W.-C."/>
            <person name="Van De Peer Y."/>
            <person name="Liu Z.-J."/>
        </authorList>
    </citation>
    <scope>NUCLEOTIDE SEQUENCE</scope>
    <source>
        <strain evidence="3">CP</strain>
        <tissue evidence="3">Leaves</tissue>
    </source>
</reference>
<dbReference type="Proteomes" id="UP001180020">
    <property type="component" value="Unassembled WGS sequence"/>
</dbReference>
<dbReference type="Gene3D" id="1.10.238.10">
    <property type="entry name" value="EF-hand"/>
    <property type="match status" value="1"/>
</dbReference>
<dbReference type="PANTHER" id="PTHR23064">
    <property type="entry name" value="TROPONIN"/>
    <property type="match status" value="1"/>
</dbReference>
<dbReference type="SUPFAM" id="SSF47473">
    <property type="entry name" value="EF-hand"/>
    <property type="match status" value="1"/>
</dbReference>